<dbReference type="GeneID" id="65537236"/>
<feature type="domain" description="Helicase C-terminal" evidence="14">
    <location>
        <begin position="224"/>
        <end position="373"/>
    </location>
</feature>
<dbReference type="Pfam" id="PF16124">
    <property type="entry name" value="RecQ_Zn_bind"/>
    <property type="match status" value="1"/>
</dbReference>
<evidence type="ECO:0000259" key="13">
    <source>
        <dbReference type="PROSITE" id="PS51192"/>
    </source>
</evidence>
<dbReference type="EMBL" id="CP015402">
    <property type="protein sequence ID" value="ANU64045.1"/>
    <property type="molecule type" value="Genomic_DNA"/>
</dbReference>
<dbReference type="SMART" id="SM00487">
    <property type="entry name" value="DEXDc"/>
    <property type="match status" value="1"/>
</dbReference>
<dbReference type="STRING" id="1796646.A4V02_10180"/>
<dbReference type="InterPro" id="IPR014001">
    <property type="entry name" value="Helicase_ATP-bd"/>
</dbReference>
<evidence type="ECO:0000256" key="9">
    <source>
        <dbReference type="ARBA" id="ARBA00034617"/>
    </source>
</evidence>
<evidence type="ECO:0000256" key="6">
    <source>
        <dbReference type="ARBA" id="ARBA00022840"/>
    </source>
</evidence>
<dbReference type="PROSITE" id="PS00690">
    <property type="entry name" value="DEAH_ATP_HELICASE"/>
    <property type="match status" value="1"/>
</dbReference>
<keyword evidence="8" id="KW-0413">Isomerase</keyword>
<dbReference type="GO" id="GO:0043138">
    <property type="term" value="F:3'-5' DNA helicase activity"/>
    <property type="evidence" value="ECO:0007669"/>
    <property type="project" value="UniProtKB-EC"/>
</dbReference>
<dbReference type="PROSITE" id="PS51194">
    <property type="entry name" value="HELICASE_CTER"/>
    <property type="match status" value="1"/>
</dbReference>
<accession>A0A1B1SB62</accession>
<dbReference type="RefSeq" id="WP_068961336.1">
    <property type="nucleotide sequence ID" value="NZ_CAJTAP010000043.1"/>
</dbReference>
<evidence type="ECO:0000256" key="12">
    <source>
        <dbReference type="ARBA" id="ARBA00044550"/>
    </source>
</evidence>
<evidence type="ECO:0000313" key="15">
    <source>
        <dbReference type="EMBL" id="ANU64045.1"/>
    </source>
</evidence>
<keyword evidence="16" id="KW-1185">Reference proteome</keyword>
<dbReference type="AlphaFoldDB" id="A0A1B1SB62"/>
<sequence>MTDCTDNSPLIHDILKKYWGYDAFRPAQEEIILSVLQGNDTLGLLPTGGGKSLTFQIPAMALDGITVVVTPLISLMKDQVDNLLARGIRAVCLHSGLSRSEHKLGVDRCRLGKAKLLYLSPEKLQSERFLETLHDMKISLIVVDEAHCISQWGYDFRPSYLKIASLRARFPKVPVLALTASATPEVVDDIMRRLEFRSRNVFSRSFSRPNISYIVRNDYDKERQLVNILSRTFGSAIVYVRSRKRTREIADMLASKGISADYYHAGLQAQEKAEKQEKWKHEETRVIVATNAFGMGIDKPDVRVVVHLDCPLSLEEYYQEAGRAGRDGKPAFAVLVVSPHDKARLTKAVDDSFPPKDYIRRVYELAGNFLSLPVGEGFDRIFEFNLGKFAQTYSLQTRPAHSALHILTQAGHIEFMDEVSTQSRVMIVSTKEDLYHIQLSPVHENVFNLLMRSYTGLFADFTPINEAIIAQRAEITEQQVCETLVMLSRMHVLQYIPRKTTPYILYTASRQLPAHITIPVSVYEDQRRRMQVRVDAMKEFAFSSVECRVNVMLRYFGETPSEVCCKCDECRRRKMRRLSAAENQQLEESLKYMIAQKPRSLKYLFHESAFRQEEIVTKLRELMRKGIVVMDNEDIFSLSRR</sequence>
<dbReference type="GO" id="GO:0030894">
    <property type="term" value="C:replisome"/>
    <property type="evidence" value="ECO:0007669"/>
    <property type="project" value="TreeGrafter"/>
</dbReference>
<dbReference type="PANTHER" id="PTHR13710">
    <property type="entry name" value="DNA HELICASE RECQ FAMILY MEMBER"/>
    <property type="match status" value="1"/>
</dbReference>
<dbReference type="GO" id="GO:0043590">
    <property type="term" value="C:bacterial nucleoid"/>
    <property type="evidence" value="ECO:0007669"/>
    <property type="project" value="TreeGrafter"/>
</dbReference>
<dbReference type="OrthoDB" id="9763310at2"/>
<keyword evidence="7" id="KW-0238">DNA-binding</keyword>
<dbReference type="PROSITE" id="PS51192">
    <property type="entry name" value="HELICASE_ATP_BIND_1"/>
    <property type="match status" value="1"/>
</dbReference>
<dbReference type="GO" id="GO:0005524">
    <property type="term" value="F:ATP binding"/>
    <property type="evidence" value="ECO:0007669"/>
    <property type="project" value="UniProtKB-KW"/>
</dbReference>
<dbReference type="InterPro" id="IPR011545">
    <property type="entry name" value="DEAD/DEAH_box_helicase_dom"/>
</dbReference>
<dbReference type="Gene3D" id="1.10.10.10">
    <property type="entry name" value="Winged helix-like DNA-binding domain superfamily/Winged helix DNA-binding domain"/>
    <property type="match status" value="1"/>
</dbReference>
<feature type="domain" description="Helicase ATP-binding" evidence="13">
    <location>
        <begin position="32"/>
        <end position="200"/>
    </location>
</feature>
<dbReference type="Gene3D" id="3.40.50.300">
    <property type="entry name" value="P-loop containing nucleotide triphosphate hydrolases"/>
    <property type="match status" value="2"/>
</dbReference>
<dbReference type="Proteomes" id="UP000186351">
    <property type="component" value="Chromosome"/>
</dbReference>
<dbReference type="InterPro" id="IPR032284">
    <property type="entry name" value="RecQ_Zn-bd"/>
</dbReference>
<dbReference type="GO" id="GO:0006281">
    <property type="term" value="P:DNA repair"/>
    <property type="evidence" value="ECO:0007669"/>
    <property type="project" value="TreeGrafter"/>
</dbReference>
<keyword evidence="3" id="KW-0547">Nucleotide-binding</keyword>
<dbReference type="PANTHER" id="PTHR13710:SF105">
    <property type="entry name" value="ATP-DEPENDENT DNA HELICASE Q1"/>
    <property type="match status" value="1"/>
</dbReference>
<evidence type="ECO:0000256" key="8">
    <source>
        <dbReference type="ARBA" id="ARBA00023235"/>
    </source>
</evidence>
<dbReference type="InterPro" id="IPR036388">
    <property type="entry name" value="WH-like_DNA-bd_sf"/>
</dbReference>
<dbReference type="Pfam" id="PF00271">
    <property type="entry name" value="Helicase_C"/>
    <property type="match status" value="1"/>
</dbReference>
<protein>
    <recommendedName>
        <fullName evidence="11">ATP-dependent DNA helicase RecQ</fullName>
        <ecNumber evidence="10">5.6.2.4</ecNumber>
    </recommendedName>
    <alternativeName>
        <fullName evidence="12">DNA 3'-5' helicase RecQ</fullName>
    </alternativeName>
</protein>
<dbReference type="InterPro" id="IPR027417">
    <property type="entry name" value="P-loop_NTPase"/>
</dbReference>
<dbReference type="Pfam" id="PF00270">
    <property type="entry name" value="DEAD"/>
    <property type="match status" value="1"/>
</dbReference>
<dbReference type="InterPro" id="IPR004589">
    <property type="entry name" value="DNA_helicase_ATP-dep_RecQ"/>
</dbReference>
<comment type="similarity">
    <text evidence="1">Belongs to the helicase family. RecQ subfamily.</text>
</comment>
<evidence type="ECO:0000256" key="3">
    <source>
        <dbReference type="ARBA" id="ARBA00022741"/>
    </source>
</evidence>
<dbReference type="GO" id="GO:0009378">
    <property type="term" value="F:four-way junction helicase activity"/>
    <property type="evidence" value="ECO:0007669"/>
    <property type="project" value="TreeGrafter"/>
</dbReference>
<evidence type="ECO:0000256" key="5">
    <source>
        <dbReference type="ARBA" id="ARBA00022806"/>
    </source>
</evidence>
<evidence type="ECO:0000256" key="2">
    <source>
        <dbReference type="ARBA" id="ARBA00022723"/>
    </source>
</evidence>
<evidence type="ECO:0000256" key="4">
    <source>
        <dbReference type="ARBA" id="ARBA00022801"/>
    </source>
</evidence>
<keyword evidence="4" id="KW-0378">Hydrolase</keyword>
<organism evidence="15 16">
    <name type="scientific">Muribaculum intestinale</name>
    <dbReference type="NCBI Taxonomy" id="1796646"/>
    <lineage>
        <taxon>Bacteria</taxon>
        <taxon>Pseudomonadati</taxon>
        <taxon>Bacteroidota</taxon>
        <taxon>Bacteroidia</taxon>
        <taxon>Bacteroidales</taxon>
        <taxon>Muribaculaceae</taxon>
        <taxon>Muribaculum</taxon>
    </lineage>
</organism>
<evidence type="ECO:0000256" key="10">
    <source>
        <dbReference type="ARBA" id="ARBA00034808"/>
    </source>
</evidence>
<dbReference type="CDD" id="cd17920">
    <property type="entry name" value="DEXHc_RecQ"/>
    <property type="match status" value="1"/>
</dbReference>
<dbReference type="GO" id="GO:0005737">
    <property type="term" value="C:cytoplasm"/>
    <property type="evidence" value="ECO:0007669"/>
    <property type="project" value="TreeGrafter"/>
</dbReference>
<evidence type="ECO:0000313" key="16">
    <source>
        <dbReference type="Proteomes" id="UP000186351"/>
    </source>
</evidence>
<dbReference type="SUPFAM" id="SSF52540">
    <property type="entry name" value="P-loop containing nucleoside triphosphate hydrolases"/>
    <property type="match status" value="1"/>
</dbReference>
<dbReference type="GO" id="GO:0046872">
    <property type="term" value="F:metal ion binding"/>
    <property type="evidence" value="ECO:0007669"/>
    <property type="project" value="UniProtKB-KW"/>
</dbReference>
<dbReference type="GO" id="GO:0006310">
    <property type="term" value="P:DNA recombination"/>
    <property type="evidence" value="ECO:0007669"/>
    <property type="project" value="InterPro"/>
</dbReference>
<keyword evidence="2" id="KW-0479">Metal-binding</keyword>
<dbReference type="FunFam" id="3.40.50.300:FF:000296">
    <property type="entry name" value="ATP-dependent DNA helicase RecQ"/>
    <property type="match status" value="1"/>
</dbReference>
<evidence type="ECO:0000256" key="7">
    <source>
        <dbReference type="ARBA" id="ARBA00023125"/>
    </source>
</evidence>
<evidence type="ECO:0000259" key="14">
    <source>
        <dbReference type="PROSITE" id="PS51194"/>
    </source>
</evidence>
<dbReference type="InterPro" id="IPR002464">
    <property type="entry name" value="DNA/RNA_helicase_DEAH_CS"/>
</dbReference>
<dbReference type="InterPro" id="IPR001650">
    <property type="entry name" value="Helicase_C-like"/>
</dbReference>
<comment type="catalytic activity">
    <reaction evidence="9">
        <text>Couples ATP hydrolysis with the unwinding of duplex DNA by translocating in the 3'-5' direction.</text>
        <dbReference type="EC" id="5.6.2.4"/>
    </reaction>
</comment>
<evidence type="ECO:0000256" key="11">
    <source>
        <dbReference type="ARBA" id="ARBA00044535"/>
    </source>
</evidence>
<dbReference type="NCBIfam" id="TIGR00614">
    <property type="entry name" value="recQ_fam"/>
    <property type="match status" value="1"/>
</dbReference>
<keyword evidence="6" id="KW-0067">ATP-binding</keyword>
<proteinExistence type="inferred from homology"/>
<gene>
    <name evidence="15" type="ORF">A4V02_10180</name>
</gene>
<evidence type="ECO:0000256" key="1">
    <source>
        <dbReference type="ARBA" id="ARBA00005446"/>
    </source>
</evidence>
<keyword evidence="5" id="KW-0347">Helicase</keyword>
<dbReference type="SMART" id="SM00490">
    <property type="entry name" value="HELICc"/>
    <property type="match status" value="1"/>
</dbReference>
<dbReference type="GO" id="GO:0003677">
    <property type="term" value="F:DNA binding"/>
    <property type="evidence" value="ECO:0007669"/>
    <property type="project" value="UniProtKB-KW"/>
</dbReference>
<dbReference type="EC" id="5.6.2.4" evidence="10"/>
<dbReference type="GO" id="GO:0016787">
    <property type="term" value="F:hydrolase activity"/>
    <property type="evidence" value="ECO:0007669"/>
    <property type="project" value="UniProtKB-KW"/>
</dbReference>
<reference evidence="16" key="1">
    <citation type="submission" date="2016-04" db="EMBL/GenBank/DDBJ databases">
        <title>Complete Genome Sequences of Twelve Strains of a Stable Defined Moderately Diverse Mouse Microbiota 2 (sDMDMm2).</title>
        <authorList>
            <person name="Uchimura Y."/>
            <person name="Wyss M."/>
            <person name="Brugiroux S."/>
            <person name="Limenitakis J.P."/>
            <person name="Stecher B."/>
            <person name="McCoy K.D."/>
            <person name="Macpherson A.J."/>
        </authorList>
    </citation>
    <scope>NUCLEOTIDE SEQUENCE [LARGE SCALE GENOMIC DNA]</scope>
    <source>
        <strain evidence="16">YL27</strain>
    </source>
</reference>
<name>A0A1B1SB62_9BACT</name>
<accession>A0A1Z2XHE6</accession>
<dbReference type="KEGG" id="pary:A4V02_10180"/>